<evidence type="ECO:0000256" key="1">
    <source>
        <dbReference type="SAM" id="MobiDB-lite"/>
    </source>
</evidence>
<feature type="signal peptide" evidence="2">
    <location>
        <begin position="1"/>
        <end position="19"/>
    </location>
</feature>
<dbReference type="EMBL" id="LK052937">
    <property type="protein sequence ID" value="CDR36614.1"/>
    <property type="molecule type" value="Genomic_DNA"/>
</dbReference>
<name>A0A061AMP5_RHOTO</name>
<dbReference type="AlphaFoldDB" id="A0A061AMP5"/>
<proteinExistence type="predicted"/>
<feature type="chain" id="PRO_5001593552" evidence="2">
    <location>
        <begin position="20"/>
        <end position="129"/>
    </location>
</feature>
<evidence type="ECO:0000256" key="2">
    <source>
        <dbReference type="SAM" id="SignalP"/>
    </source>
</evidence>
<protein>
    <submittedName>
        <fullName evidence="3">RHTO0S02e04544g1_1</fullName>
    </submittedName>
</protein>
<dbReference type="OrthoDB" id="10490881at2759"/>
<feature type="compositionally biased region" description="Acidic residues" evidence="1">
    <location>
        <begin position="84"/>
        <end position="101"/>
    </location>
</feature>
<sequence>MLLSYLATALLVFSSLATASNSSAALPDLDPADLPDPRTLIYKEVCFRNVFDEADDLPLTAQTATKDSNNHRIFYRTGTKEDFDPVDDTAEEEKEDEEEGEGVMVGFEEFCYRMRKAKGDVEEQKGQGR</sequence>
<organism evidence="3">
    <name type="scientific">Rhodotorula toruloides</name>
    <name type="common">Yeast</name>
    <name type="synonym">Rhodosporidium toruloides</name>
    <dbReference type="NCBI Taxonomy" id="5286"/>
    <lineage>
        <taxon>Eukaryota</taxon>
        <taxon>Fungi</taxon>
        <taxon>Dikarya</taxon>
        <taxon>Basidiomycota</taxon>
        <taxon>Pucciniomycotina</taxon>
        <taxon>Microbotryomycetes</taxon>
        <taxon>Sporidiobolales</taxon>
        <taxon>Sporidiobolaceae</taxon>
        <taxon>Rhodotorula</taxon>
    </lineage>
</organism>
<keyword evidence="2" id="KW-0732">Signal</keyword>
<feature type="region of interest" description="Disordered" evidence="1">
    <location>
        <begin position="77"/>
        <end position="102"/>
    </location>
</feature>
<gene>
    <name evidence="3" type="ORF">RHTO0S_02e04544g</name>
</gene>
<accession>A0A061AMP5</accession>
<evidence type="ECO:0000313" key="3">
    <source>
        <dbReference type="EMBL" id="CDR36614.1"/>
    </source>
</evidence>
<reference evidence="3" key="1">
    <citation type="journal article" date="2014" name="Genome Announc.">
        <title>Draft genome sequence of Rhodosporidium toruloides CECT1137, an oleaginous yeast of biotechnological interest.</title>
        <authorList>
            <person name="Morin N."/>
            <person name="Calcas X."/>
            <person name="Devillers H."/>
            <person name="Durrens P."/>
            <person name="Sherman D.J."/>
            <person name="Nicaud J.-M."/>
            <person name="Neuveglise C."/>
        </authorList>
    </citation>
    <scope>NUCLEOTIDE SEQUENCE</scope>
    <source>
        <strain evidence="3">CECT1137</strain>
    </source>
</reference>